<name>A0A117ED40_STRSC</name>
<dbReference type="InterPro" id="IPR029044">
    <property type="entry name" value="Nucleotide-diphossugar_trans"/>
</dbReference>
<dbReference type="Proteomes" id="UP000067448">
    <property type="component" value="Unassembled WGS sequence"/>
</dbReference>
<evidence type="ECO:0008006" key="4">
    <source>
        <dbReference type="Google" id="ProtNLM"/>
    </source>
</evidence>
<dbReference type="SUPFAM" id="SSF53448">
    <property type="entry name" value="Nucleotide-diphospho-sugar transferases"/>
    <property type="match status" value="1"/>
</dbReference>
<reference evidence="2 3" key="2">
    <citation type="journal article" date="2016" name="Genome Announc.">
        <title>Draft Genome Sequences of Streptomyces scabiei S58, Streptomyces turgidiscabies T45, and Streptomyces acidiscabies a10, the Pathogens of Potato Common Scab, Isolated in Japan.</title>
        <authorList>
            <person name="Tomihama T."/>
            <person name="Nishi Y."/>
            <person name="Sakai M."/>
            <person name="Ikenaga M."/>
            <person name="Okubo T."/>
            <person name="Ikeda S."/>
        </authorList>
    </citation>
    <scope>NUCLEOTIDE SEQUENCE [LARGE SCALE GENOMIC DNA]</scope>
    <source>
        <strain evidence="2 3">S58</strain>
    </source>
</reference>
<reference evidence="3" key="1">
    <citation type="submission" date="2015-11" db="EMBL/GenBank/DDBJ databases">
        <authorList>
            <consortium name="Cross-ministerial Strategic Innovation Promotion Program (SIP) consortium"/>
            <person name="Tomihama T."/>
            <person name="Ikenaga M."/>
            <person name="Sakai M."/>
            <person name="Okubo T."/>
            <person name="Ikeda S."/>
        </authorList>
    </citation>
    <scope>NUCLEOTIDE SEQUENCE [LARGE SCALE GENOMIC DNA]</scope>
    <source>
        <strain evidence="3">S58</strain>
    </source>
</reference>
<accession>A0A117ED40</accession>
<dbReference type="Gene3D" id="3.90.550.10">
    <property type="entry name" value="Spore Coat Polysaccharide Biosynthesis Protein SpsA, Chain A"/>
    <property type="match status" value="1"/>
</dbReference>
<dbReference type="RefSeq" id="WP_059079748.1">
    <property type="nucleotide sequence ID" value="NZ_BCMM01000008.1"/>
</dbReference>
<organism evidence="2 3">
    <name type="scientific">Streptomyces scabiei</name>
    <dbReference type="NCBI Taxonomy" id="1930"/>
    <lineage>
        <taxon>Bacteria</taxon>
        <taxon>Bacillati</taxon>
        <taxon>Actinomycetota</taxon>
        <taxon>Actinomycetes</taxon>
        <taxon>Kitasatosporales</taxon>
        <taxon>Streptomycetaceae</taxon>
        <taxon>Streptomyces</taxon>
    </lineage>
</organism>
<sequence>MSDTTPAPSGDGLVQMAYLHPHTVSHSFHESVMRLTVWDQMHDGRLVGTGGPFMMACSTGGIVEGRNKVVRQWLDETPHEWLWFIDTDMGFAPDTVDRLVAAADPVERPVLGGLCFGVQELAYDGMGGRRIRPAPTIYMPAQDGDGNVGFATRWHYPADTVLQVAGTGAACLLIHRGAAEKVRAEFGDIWFDRVKYPDGRWVSEDLAFCWRLSRLEIPLFVHTGVKTTHHKQFWCGEEDYVPPAEAPVPPHAAVPDGGQQETAAAHV</sequence>
<feature type="region of interest" description="Disordered" evidence="1">
    <location>
        <begin position="245"/>
        <end position="267"/>
    </location>
</feature>
<reference evidence="3" key="3">
    <citation type="submission" date="2016-02" db="EMBL/GenBank/DDBJ databases">
        <title>Draft genome of pathogenic Streptomyces sp. in Japan.</title>
        <authorList>
            <person name="Tomihama T."/>
            <person name="Ikenaga M."/>
            <person name="Sakai M."/>
            <person name="Okubo T."/>
            <person name="Ikeda S."/>
        </authorList>
    </citation>
    <scope>NUCLEOTIDE SEQUENCE [LARGE SCALE GENOMIC DNA]</scope>
    <source>
        <strain evidence="3">S58</strain>
    </source>
</reference>
<proteinExistence type="predicted"/>
<protein>
    <recommendedName>
        <fullName evidence="4">Glycosyltransferase</fullName>
    </recommendedName>
</protein>
<gene>
    <name evidence="2" type="ORF">SsS58_02249</name>
</gene>
<comment type="caution">
    <text evidence="2">The sequence shown here is derived from an EMBL/GenBank/DDBJ whole genome shotgun (WGS) entry which is preliminary data.</text>
</comment>
<evidence type="ECO:0000256" key="1">
    <source>
        <dbReference type="SAM" id="MobiDB-lite"/>
    </source>
</evidence>
<evidence type="ECO:0000313" key="2">
    <source>
        <dbReference type="EMBL" id="GAQ61895.1"/>
    </source>
</evidence>
<dbReference type="AlphaFoldDB" id="A0A117ED40"/>
<evidence type="ECO:0000313" key="3">
    <source>
        <dbReference type="Proteomes" id="UP000067448"/>
    </source>
</evidence>
<dbReference type="EMBL" id="BCMM01000008">
    <property type="protein sequence ID" value="GAQ61895.1"/>
    <property type="molecule type" value="Genomic_DNA"/>
</dbReference>
<dbReference type="OrthoDB" id="6679586at2"/>